<dbReference type="Gene3D" id="3.40.630.10">
    <property type="entry name" value="Zn peptidases"/>
    <property type="match status" value="1"/>
</dbReference>
<evidence type="ECO:0000256" key="3">
    <source>
        <dbReference type="PIRSR" id="PIRSR005962-1"/>
    </source>
</evidence>
<dbReference type="Gene3D" id="3.30.70.360">
    <property type="match status" value="1"/>
</dbReference>
<dbReference type="InterPro" id="IPR036264">
    <property type="entry name" value="Bact_exopeptidase_dim_dom"/>
</dbReference>
<dbReference type="Proteomes" id="UP000001025">
    <property type="component" value="Chromosome"/>
</dbReference>
<dbReference type="Pfam" id="PF01546">
    <property type="entry name" value="Peptidase_M20"/>
    <property type="match status" value="1"/>
</dbReference>
<feature type="binding site" evidence="3">
    <location>
        <position position="400"/>
    </location>
    <ligand>
        <name>Mn(2+)</name>
        <dbReference type="ChEBI" id="CHEBI:29035"/>
        <label>2</label>
    </ligand>
</feature>
<dbReference type="STRING" id="243090.RB4484"/>
<evidence type="ECO:0000313" key="6">
    <source>
        <dbReference type="Proteomes" id="UP000001025"/>
    </source>
</evidence>
<comment type="similarity">
    <text evidence="1">Belongs to the peptidase M20 family.</text>
</comment>
<name>Q7USI1_RHOBA</name>
<dbReference type="PANTHER" id="PTHR11014:SF63">
    <property type="entry name" value="METALLOPEPTIDASE, PUTATIVE (AFU_ORTHOLOGUE AFUA_6G09600)-RELATED"/>
    <property type="match status" value="1"/>
</dbReference>
<dbReference type="HOGENOM" id="CLU_023257_0_1_0"/>
<keyword evidence="3" id="KW-0464">Manganese</keyword>
<dbReference type="EMBL" id="BX294140">
    <property type="protein sequence ID" value="CAD73815.1"/>
    <property type="molecule type" value="Genomic_DNA"/>
</dbReference>
<dbReference type="EnsemblBacteria" id="CAD73815">
    <property type="protein sequence ID" value="CAD73815"/>
    <property type="gene ID" value="RB4484"/>
</dbReference>
<dbReference type="EC" id="3.5.1.-" evidence="5"/>
<dbReference type="eggNOG" id="COG1473">
    <property type="taxonomic scope" value="Bacteria"/>
</dbReference>
<feature type="binding site" evidence="3">
    <location>
        <position position="201"/>
    </location>
    <ligand>
        <name>Mn(2+)</name>
        <dbReference type="ChEBI" id="CHEBI:29035"/>
        <label>2</label>
    </ligand>
</feature>
<comment type="cofactor">
    <cofactor evidence="3">
        <name>Mn(2+)</name>
        <dbReference type="ChEBI" id="CHEBI:29035"/>
    </cofactor>
    <text evidence="3">The Mn(2+) ion enhances activity.</text>
</comment>
<keyword evidence="2 5" id="KW-0378">Hydrolase</keyword>
<protein>
    <submittedName>
        <fullName evidence="5">IAA-amino acid hydrolase 1</fullName>
        <ecNumber evidence="5">3.5.1.-</ecNumber>
    </submittedName>
</protein>
<organism evidence="5 6">
    <name type="scientific">Rhodopirellula baltica (strain DSM 10527 / NCIMB 13988 / SH1)</name>
    <dbReference type="NCBI Taxonomy" id="243090"/>
    <lineage>
        <taxon>Bacteria</taxon>
        <taxon>Pseudomonadati</taxon>
        <taxon>Planctomycetota</taxon>
        <taxon>Planctomycetia</taxon>
        <taxon>Pirellulales</taxon>
        <taxon>Pirellulaceae</taxon>
        <taxon>Rhodopirellula</taxon>
    </lineage>
</organism>
<dbReference type="GO" id="GO:0046872">
    <property type="term" value="F:metal ion binding"/>
    <property type="evidence" value="ECO:0007669"/>
    <property type="project" value="UniProtKB-KW"/>
</dbReference>
<evidence type="ECO:0000313" key="5">
    <source>
        <dbReference type="EMBL" id="CAD73815.1"/>
    </source>
</evidence>
<dbReference type="InterPro" id="IPR017439">
    <property type="entry name" value="Amidohydrolase"/>
</dbReference>
<dbReference type="NCBIfam" id="TIGR01891">
    <property type="entry name" value="amidohydrolases"/>
    <property type="match status" value="1"/>
</dbReference>
<dbReference type="AlphaFoldDB" id="Q7USI1"/>
<evidence type="ECO:0000259" key="4">
    <source>
        <dbReference type="Pfam" id="PF07687"/>
    </source>
</evidence>
<feature type="binding site" evidence="3">
    <location>
        <position position="140"/>
    </location>
    <ligand>
        <name>Mn(2+)</name>
        <dbReference type="ChEBI" id="CHEBI:29035"/>
        <label>2</label>
    </ligand>
</feature>
<dbReference type="FunCoup" id="Q7USI1">
    <property type="interactions" value="284"/>
</dbReference>
<sequence length="432" mass="46451">MGRGLRCDRWRRTHRIASRIIYGISVHAVGIMMTAEDVHDRLENLSRKHAMKIREVRRYIHRYPELSGYEYRTTEFLAEIIADLGLKPTLAEDNRGLFVDIGEPRELGRTAIRADIDALPIQTMVQHEYASGTDQVMHACGHDAHAAMAYGAAAILTELAGEGMAVNSRIIFQPAEETSRGGLHMIRSGALQGVHSAIALHVDPTRPVGTIGIREGAFTAGCDLFTVEMSGQGGHGARPHLTGDLVGAAAQWVTDIYRRVPRAIDARDAVVINVGSLHTGNAPNVVPSSASISGTLRTLSAESAEKAKEMMAEISRSIASIHSCRIDLEFGQHTPPVINDAAIARRLRNAGIEILGETNVRDIAQPSMGAEDFSFIAQQVPAAMFRLGVAGIDVGSEPLHTPKFDIDESALPIGASVLAMAAILDDPGMTAA</sequence>
<dbReference type="Pfam" id="PF07687">
    <property type="entry name" value="M20_dimer"/>
    <property type="match status" value="1"/>
</dbReference>
<keyword evidence="6" id="KW-1185">Reference proteome</keyword>
<dbReference type="FunFam" id="3.30.70.360:FF:000014">
    <property type="entry name" value="N-acyl-L-amino acid amidohydrolase"/>
    <property type="match status" value="1"/>
</dbReference>
<reference evidence="5 6" key="1">
    <citation type="journal article" date="2003" name="Proc. Natl. Acad. Sci. U.S.A.">
        <title>Complete genome sequence of the marine planctomycete Pirellula sp. strain 1.</title>
        <authorList>
            <person name="Gloeckner F.O."/>
            <person name="Kube M."/>
            <person name="Bauer M."/>
            <person name="Teeling H."/>
            <person name="Lombardot T."/>
            <person name="Ludwig W."/>
            <person name="Gade D."/>
            <person name="Beck A."/>
            <person name="Borzym K."/>
            <person name="Heitmann K."/>
            <person name="Rabus R."/>
            <person name="Schlesner H."/>
            <person name="Amann R."/>
            <person name="Reinhardt R."/>
        </authorList>
    </citation>
    <scope>NUCLEOTIDE SEQUENCE [LARGE SCALE GENOMIC DNA]</scope>
    <source>
        <strain evidence="6">DSM 10527 / NCIMB 13988 / SH1</strain>
    </source>
</reference>
<gene>
    <name evidence="5" type="ordered locus">RB4484</name>
</gene>
<dbReference type="SUPFAM" id="SSF55031">
    <property type="entry name" value="Bacterial exopeptidase dimerisation domain"/>
    <property type="match status" value="1"/>
</dbReference>
<dbReference type="KEGG" id="rba:RB4484"/>
<feature type="binding site" evidence="3">
    <location>
        <position position="142"/>
    </location>
    <ligand>
        <name>Mn(2+)</name>
        <dbReference type="ChEBI" id="CHEBI:29035"/>
        <label>2</label>
    </ligand>
</feature>
<dbReference type="PIRSF" id="PIRSF005962">
    <property type="entry name" value="Pept_M20D_amidohydro"/>
    <property type="match status" value="1"/>
</dbReference>
<proteinExistence type="inferred from homology"/>
<keyword evidence="3" id="KW-0479">Metal-binding</keyword>
<dbReference type="PANTHER" id="PTHR11014">
    <property type="entry name" value="PEPTIDASE M20 FAMILY MEMBER"/>
    <property type="match status" value="1"/>
</dbReference>
<dbReference type="InParanoid" id="Q7USI1"/>
<dbReference type="InterPro" id="IPR011650">
    <property type="entry name" value="Peptidase_M20_dimer"/>
</dbReference>
<accession>Q7USI1</accession>
<dbReference type="GO" id="GO:0016787">
    <property type="term" value="F:hydrolase activity"/>
    <property type="evidence" value="ECO:0000318"/>
    <property type="project" value="GO_Central"/>
</dbReference>
<dbReference type="SUPFAM" id="SSF53187">
    <property type="entry name" value="Zn-dependent exopeptidases"/>
    <property type="match status" value="1"/>
</dbReference>
<evidence type="ECO:0000256" key="1">
    <source>
        <dbReference type="ARBA" id="ARBA00006153"/>
    </source>
</evidence>
<dbReference type="InterPro" id="IPR002933">
    <property type="entry name" value="Peptidase_M20"/>
</dbReference>
<dbReference type="OrthoDB" id="9776731at2"/>
<evidence type="ECO:0000256" key="2">
    <source>
        <dbReference type="ARBA" id="ARBA00022801"/>
    </source>
</evidence>
<feature type="binding site" evidence="3">
    <location>
        <position position="177"/>
    </location>
    <ligand>
        <name>Mn(2+)</name>
        <dbReference type="ChEBI" id="CHEBI:29035"/>
        <label>2</label>
    </ligand>
</feature>
<feature type="domain" description="Peptidase M20 dimerisation" evidence="4">
    <location>
        <begin position="225"/>
        <end position="318"/>
    </location>
</feature>
<dbReference type="PATRIC" id="fig|243090.15.peg.2092"/>